<dbReference type="RefSeq" id="WP_378525622.1">
    <property type="nucleotide sequence ID" value="NZ_JBHSKR010000001.1"/>
</dbReference>
<proteinExistence type="predicted"/>
<comment type="caution">
    <text evidence="1">The sequence shown here is derived from an EMBL/GenBank/DDBJ whole genome shotgun (WGS) entry which is preliminary data.</text>
</comment>
<dbReference type="EMBL" id="JADBEK010000001">
    <property type="protein sequence ID" value="MBE1587259.1"/>
    <property type="molecule type" value="Genomic_DNA"/>
</dbReference>
<dbReference type="Proteomes" id="UP000633509">
    <property type="component" value="Unassembled WGS sequence"/>
</dbReference>
<dbReference type="GO" id="GO:0004497">
    <property type="term" value="F:monooxygenase activity"/>
    <property type="evidence" value="ECO:0007669"/>
    <property type="project" value="UniProtKB-KW"/>
</dbReference>
<protein>
    <submittedName>
        <fullName evidence="1">Heme-degrading monooxygenase HmoA</fullName>
    </submittedName>
</protein>
<accession>A0ABR9M300</accession>
<organism evidence="1 2">
    <name type="scientific">Nonomuraea angiospora</name>
    <dbReference type="NCBI Taxonomy" id="46172"/>
    <lineage>
        <taxon>Bacteria</taxon>
        <taxon>Bacillati</taxon>
        <taxon>Actinomycetota</taxon>
        <taxon>Actinomycetes</taxon>
        <taxon>Streptosporangiales</taxon>
        <taxon>Streptosporangiaceae</taxon>
        <taxon>Nonomuraea</taxon>
    </lineage>
</organism>
<evidence type="ECO:0000313" key="2">
    <source>
        <dbReference type="Proteomes" id="UP000633509"/>
    </source>
</evidence>
<gene>
    <name evidence="1" type="ORF">H4W80_005517</name>
</gene>
<name>A0ABR9M300_9ACTN</name>
<sequence length="105" mass="11759">MIARVWRARTTGTAATSRYQQVFESEVMHDLRGLPGFRGAYLLARHGAEAMELTTVTLFDSLDTIKAFTGADHTRERVTPPARATLLDSDPHVLHFDVLVHTLVR</sequence>
<dbReference type="InterPro" id="IPR011008">
    <property type="entry name" value="Dimeric_a/b-barrel"/>
</dbReference>
<reference evidence="1 2" key="1">
    <citation type="submission" date="2020-10" db="EMBL/GenBank/DDBJ databases">
        <title>Sequencing the genomes of 1000 actinobacteria strains.</title>
        <authorList>
            <person name="Klenk H.-P."/>
        </authorList>
    </citation>
    <scope>NUCLEOTIDE SEQUENCE [LARGE SCALE GENOMIC DNA]</scope>
    <source>
        <strain evidence="1 2">DSM 43173</strain>
    </source>
</reference>
<keyword evidence="2" id="KW-1185">Reference proteome</keyword>
<evidence type="ECO:0000313" key="1">
    <source>
        <dbReference type="EMBL" id="MBE1587259.1"/>
    </source>
</evidence>
<keyword evidence="1" id="KW-0560">Oxidoreductase</keyword>
<keyword evidence="1" id="KW-0503">Monooxygenase</keyword>
<dbReference type="SUPFAM" id="SSF54909">
    <property type="entry name" value="Dimeric alpha+beta barrel"/>
    <property type="match status" value="1"/>
</dbReference>